<dbReference type="EMBL" id="BK032842">
    <property type="protein sequence ID" value="DAF63567.1"/>
    <property type="molecule type" value="Genomic_DNA"/>
</dbReference>
<accession>A0A8S5TKN4</accession>
<proteinExistence type="predicted"/>
<name>A0A8S5TKN4_9CAUD</name>
<organism evidence="1">
    <name type="scientific">Siphoviridae sp. ctwQT14</name>
    <dbReference type="NCBI Taxonomy" id="2827971"/>
    <lineage>
        <taxon>Viruses</taxon>
        <taxon>Duplodnaviria</taxon>
        <taxon>Heunggongvirae</taxon>
        <taxon>Uroviricota</taxon>
        <taxon>Caudoviricetes</taxon>
    </lineage>
</organism>
<evidence type="ECO:0000313" key="1">
    <source>
        <dbReference type="EMBL" id="DAF63567.1"/>
    </source>
</evidence>
<protein>
    <submittedName>
        <fullName evidence="1">Uncharacterized protein</fullName>
    </submittedName>
</protein>
<reference evidence="1" key="1">
    <citation type="journal article" date="2021" name="Proc. Natl. Acad. Sci. U.S.A.">
        <title>A Catalog of Tens of Thousands of Viruses from Human Metagenomes Reveals Hidden Associations with Chronic Diseases.</title>
        <authorList>
            <person name="Tisza M.J."/>
            <person name="Buck C.B."/>
        </authorList>
    </citation>
    <scope>NUCLEOTIDE SEQUENCE</scope>
    <source>
        <strain evidence="1">CtwQT14</strain>
    </source>
</reference>
<sequence length="40" mass="4860">MTWAYFYNQINLSRDVTANSNIHYFVVEKLFLYKILIINC</sequence>